<reference evidence="4 5" key="1">
    <citation type="submission" date="2021-03" db="EMBL/GenBank/DDBJ databases">
        <authorList>
            <person name="Kanchanasin P."/>
            <person name="Saeng-In P."/>
            <person name="Phongsopitanun W."/>
            <person name="Yuki M."/>
            <person name="Kudo T."/>
            <person name="Ohkuma M."/>
            <person name="Tanasupawat S."/>
        </authorList>
    </citation>
    <scope>NUCLEOTIDE SEQUENCE [LARGE SCALE GENOMIC DNA]</scope>
    <source>
        <strain evidence="4 5">L46</strain>
    </source>
</reference>
<feature type="region of interest" description="Disordered" evidence="1">
    <location>
        <begin position="310"/>
        <end position="332"/>
    </location>
</feature>
<dbReference type="Pfam" id="PF01408">
    <property type="entry name" value="GFO_IDH_MocA"/>
    <property type="match status" value="1"/>
</dbReference>
<dbReference type="Gene3D" id="3.30.360.10">
    <property type="entry name" value="Dihydrodipicolinate Reductase, domain 2"/>
    <property type="match status" value="1"/>
</dbReference>
<evidence type="ECO:0000259" key="2">
    <source>
        <dbReference type="Pfam" id="PF01408"/>
    </source>
</evidence>
<dbReference type="InterPro" id="IPR051317">
    <property type="entry name" value="Gfo/Idh/MocA_oxidoreduct"/>
</dbReference>
<sequence>MTAPLRVAVIGLGVISRFYLAALRDSPSMRLAAVCDSDPAKPAACPVPGYTDHVRLLDEERPDAVVVTVPNDVHLRVCADALERDVAVCVEKPLALDVAQGDALRRLADRRNVPLFTAFHRRYNAAVARLREQCAGSRITEVTVRYLERIEEHAGDDGWYLDPGRCGGGCVADNGPNAFDLLRLLLGPADTAPEVVAARIERDARGTDRRADVRLRSRTAAARILLDWSYSGERKDVEVRLADGRTLHADMLDGHPGFKGSLWHEYVGVLRDFDRRVRAPRTPDGGLAALRFVRAAYHLAETRIAECRAPAAAAPPQAGTGTGSGARTGGDG</sequence>
<comment type="caution">
    <text evidence="4">The sequence shown here is derived from an EMBL/GenBank/DDBJ whole genome shotgun (WGS) entry which is preliminary data.</text>
</comment>
<evidence type="ECO:0000256" key="1">
    <source>
        <dbReference type="SAM" id="MobiDB-lite"/>
    </source>
</evidence>
<dbReference type="Gene3D" id="3.40.50.720">
    <property type="entry name" value="NAD(P)-binding Rossmann-like Domain"/>
    <property type="match status" value="1"/>
</dbReference>
<accession>A0ABS3QWW2</accession>
<keyword evidence="5" id="KW-1185">Reference proteome</keyword>
<name>A0ABS3QWW2_9ACTN</name>
<dbReference type="InterPro" id="IPR000683">
    <property type="entry name" value="Gfo/Idh/MocA-like_OxRdtase_N"/>
</dbReference>
<feature type="compositionally biased region" description="Gly residues" evidence="1">
    <location>
        <begin position="320"/>
        <end position="332"/>
    </location>
</feature>
<dbReference type="PANTHER" id="PTHR43708:SF8">
    <property type="entry name" value="OXIDOREDUCTASE"/>
    <property type="match status" value="1"/>
</dbReference>
<proteinExistence type="predicted"/>
<evidence type="ECO:0000313" key="5">
    <source>
        <dbReference type="Proteomes" id="UP000666915"/>
    </source>
</evidence>
<evidence type="ECO:0000313" key="4">
    <source>
        <dbReference type="EMBL" id="MBO2438465.1"/>
    </source>
</evidence>
<feature type="domain" description="GFO/IDH/MocA-like oxidoreductase" evidence="3">
    <location>
        <begin position="138"/>
        <end position="241"/>
    </location>
</feature>
<gene>
    <name evidence="4" type="ORF">J4557_13150</name>
</gene>
<dbReference type="SUPFAM" id="SSF51735">
    <property type="entry name" value="NAD(P)-binding Rossmann-fold domains"/>
    <property type="match status" value="1"/>
</dbReference>
<dbReference type="RefSeq" id="WP_208266775.1">
    <property type="nucleotide sequence ID" value="NZ_JAGEOK010000007.1"/>
</dbReference>
<dbReference type="EMBL" id="JAGEOK010000007">
    <property type="protein sequence ID" value="MBO2438465.1"/>
    <property type="molecule type" value="Genomic_DNA"/>
</dbReference>
<dbReference type="InterPro" id="IPR036291">
    <property type="entry name" value="NAD(P)-bd_dom_sf"/>
</dbReference>
<dbReference type="Pfam" id="PF22725">
    <property type="entry name" value="GFO_IDH_MocA_C3"/>
    <property type="match status" value="1"/>
</dbReference>
<protein>
    <submittedName>
        <fullName evidence="4">Gfo/Idh/MocA family oxidoreductase</fullName>
    </submittedName>
</protein>
<feature type="domain" description="Gfo/Idh/MocA-like oxidoreductase N-terminal" evidence="2">
    <location>
        <begin position="5"/>
        <end position="118"/>
    </location>
</feature>
<dbReference type="PANTHER" id="PTHR43708">
    <property type="entry name" value="CONSERVED EXPRESSED OXIDOREDUCTASE (EUROFUNG)"/>
    <property type="match status" value="1"/>
</dbReference>
<dbReference type="SUPFAM" id="SSF55347">
    <property type="entry name" value="Glyceraldehyde-3-phosphate dehydrogenase-like, C-terminal domain"/>
    <property type="match status" value="1"/>
</dbReference>
<dbReference type="InterPro" id="IPR055170">
    <property type="entry name" value="GFO_IDH_MocA-like_dom"/>
</dbReference>
<evidence type="ECO:0000259" key="3">
    <source>
        <dbReference type="Pfam" id="PF22725"/>
    </source>
</evidence>
<organism evidence="4 5">
    <name type="scientific">Actinomadura nitritigenes</name>
    <dbReference type="NCBI Taxonomy" id="134602"/>
    <lineage>
        <taxon>Bacteria</taxon>
        <taxon>Bacillati</taxon>
        <taxon>Actinomycetota</taxon>
        <taxon>Actinomycetes</taxon>
        <taxon>Streptosporangiales</taxon>
        <taxon>Thermomonosporaceae</taxon>
        <taxon>Actinomadura</taxon>
    </lineage>
</organism>
<feature type="compositionally biased region" description="Low complexity" evidence="1">
    <location>
        <begin position="310"/>
        <end position="319"/>
    </location>
</feature>
<dbReference type="Proteomes" id="UP000666915">
    <property type="component" value="Unassembled WGS sequence"/>
</dbReference>